<dbReference type="Proteomes" id="UP000184485">
    <property type="component" value="Unassembled WGS sequence"/>
</dbReference>
<name>A0A1M4XK14_9HYPH</name>
<gene>
    <name evidence="1" type="ORF">SAMN02745157_1268</name>
</gene>
<reference evidence="1 2" key="1">
    <citation type="submission" date="2016-11" db="EMBL/GenBank/DDBJ databases">
        <authorList>
            <person name="Jaros S."/>
            <person name="Januszkiewicz K."/>
            <person name="Wedrychowicz H."/>
        </authorList>
    </citation>
    <scope>NUCLEOTIDE SEQUENCE [LARGE SCALE GENOMIC DNA]</scope>
    <source>
        <strain evidence="1 2">DSM 19436</strain>
    </source>
</reference>
<dbReference type="OrthoDB" id="9814509at2"/>
<dbReference type="NCBIfam" id="TIGR03292">
    <property type="entry name" value="PhnH_redo"/>
    <property type="match status" value="1"/>
</dbReference>
<evidence type="ECO:0000313" key="1">
    <source>
        <dbReference type="EMBL" id="SHE93552.1"/>
    </source>
</evidence>
<dbReference type="AlphaFoldDB" id="A0A1M4XK14"/>
<dbReference type="InterPro" id="IPR008772">
    <property type="entry name" value="Phosphonate_metab_PhnH"/>
</dbReference>
<dbReference type="STRING" id="1122133.SAMN02745157_1268"/>
<accession>A0A1M4XK14</accession>
<dbReference type="PIRSF" id="PIRSF020680">
    <property type="entry name" value="PhnH"/>
    <property type="match status" value="1"/>
</dbReference>
<keyword evidence="2" id="KW-1185">Reference proteome</keyword>
<dbReference type="Pfam" id="PF05845">
    <property type="entry name" value="PhnH"/>
    <property type="match status" value="1"/>
</dbReference>
<dbReference type="Gene3D" id="3.40.50.11310">
    <property type="entry name" value="Bacterial phosphonate metabolism protein PhnH"/>
    <property type="match status" value="1"/>
</dbReference>
<dbReference type="GO" id="GO:0019634">
    <property type="term" value="P:organic phosphonate metabolic process"/>
    <property type="evidence" value="ECO:0007669"/>
    <property type="project" value="InterPro"/>
</dbReference>
<protein>
    <submittedName>
        <fullName evidence="1">Alpha-D-ribose 1-methylphosphonate 5-triphosphate synthase subunit PhnH</fullName>
    </submittedName>
</protein>
<organism evidence="1 2">
    <name type="scientific">Kaistia soli DSM 19436</name>
    <dbReference type="NCBI Taxonomy" id="1122133"/>
    <lineage>
        <taxon>Bacteria</taxon>
        <taxon>Pseudomonadati</taxon>
        <taxon>Pseudomonadota</taxon>
        <taxon>Alphaproteobacteria</taxon>
        <taxon>Hyphomicrobiales</taxon>
        <taxon>Kaistiaceae</taxon>
        <taxon>Kaistia</taxon>
    </lineage>
</organism>
<proteinExistence type="predicted"/>
<dbReference type="EMBL" id="FQUP01000001">
    <property type="protein sequence ID" value="SHE93552.1"/>
    <property type="molecule type" value="Genomic_DNA"/>
</dbReference>
<evidence type="ECO:0000313" key="2">
    <source>
        <dbReference type="Proteomes" id="UP000184485"/>
    </source>
</evidence>
<dbReference type="RefSeq" id="WP_073051849.1">
    <property type="nucleotide sequence ID" value="NZ_FQUP01000001.1"/>
</dbReference>
<dbReference type="SUPFAM" id="SSF159709">
    <property type="entry name" value="PhnH-like"/>
    <property type="match status" value="1"/>
</dbReference>
<dbReference type="InterPro" id="IPR038058">
    <property type="entry name" value="PhnH-like_sp"/>
</dbReference>
<sequence>MLDAASTGFADPVLDAQSHFRTLMDALARPGSIHAFRPRLTPPGGLPAELAAIALTLADHETAVWLDPGLAADPAVSAWLAFHAGTRITVDPGEADFALVTDIGAMPPLAAFAAGDDAYPDRSTTLLIAVDALSAGGDLVLSGPGIESERRLGIAPWPAALTEQLAANRTLFPRGVDLVFATSGAIAALPRTTRIREA</sequence>